<dbReference type="Proteomes" id="UP000663879">
    <property type="component" value="Unassembled WGS sequence"/>
</dbReference>
<dbReference type="SUPFAM" id="SSF63748">
    <property type="entry name" value="Tudor/PWWP/MBT"/>
    <property type="match status" value="5"/>
</dbReference>
<dbReference type="EMBL" id="CAJNOC010001351">
    <property type="protein sequence ID" value="CAF0857163.1"/>
    <property type="molecule type" value="Genomic_DNA"/>
</dbReference>
<proteinExistence type="predicted"/>
<protein>
    <recommendedName>
        <fullName evidence="1">Tudor domain-containing protein</fullName>
    </recommendedName>
</protein>
<accession>A0A813WLF7</accession>
<name>A0A813WLF7_9BILA</name>
<reference evidence="2" key="1">
    <citation type="submission" date="2021-02" db="EMBL/GenBank/DDBJ databases">
        <authorList>
            <person name="Nowell W R."/>
        </authorList>
    </citation>
    <scope>NUCLEOTIDE SEQUENCE</scope>
    <source>
        <strain evidence="2">Ploen Becks lab</strain>
    </source>
</reference>
<gene>
    <name evidence="2" type="ORF">OXX778_LOCUS9255</name>
</gene>
<dbReference type="PANTHER" id="PTHR16442:SF1">
    <property type="entry name" value="RING FINGER PROTEIN 17"/>
    <property type="match status" value="1"/>
</dbReference>
<dbReference type="PANTHER" id="PTHR16442">
    <property type="entry name" value="RING FINGER PROTEIN 17"/>
    <property type="match status" value="1"/>
</dbReference>
<feature type="domain" description="Tudor" evidence="1">
    <location>
        <begin position="104"/>
        <end position="179"/>
    </location>
</feature>
<dbReference type="CDD" id="cd20379">
    <property type="entry name" value="Tudor_dTUD-like"/>
    <property type="match status" value="1"/>
</dbReference>
<dbReference type="InterPro" id="IPR002999">
    <property type="entry name" value="Tudor"/>
</dbReference>
<evidence type="ECO:0000259" key="1">
    <source>
        <dbReference type="PROSITE" id="PS50304"/>
    </source>
</evidence>
<dbReference type="InterPro" id="IPR035437">
    <property type="entry name" value="SNase_OB-fold_sf"/>
</dbReference>
<dbReference type="Gene3D" id="2.40.50.90">
    <property type="match status" value="3"/>
</dbReference>
<dbReference type="Gene3D" id="2.30.30.140">
    <property type="match status" value="5"/>
</dbReference>
<evidence type="ECO:0000313" key="3">
    <source>
        <dbReference type="Proteomes" id="UP000663879"/>
    </source>
</evidence>
<keyword evidence="3" id="KW-1185">Reference proteome</keyword>
<dbReference type="Pfam" id="PF00567">
    <property type="entry name" value="TUDOR"/>
    <property type="match status" value="5"/>
</dbReference>
<dbReference type="PROSITE" id="PS50304">
    <property type="entry name" value="TUDOR"/>
    <property type="match status" value="1"/>
</dbReference>
<feature type="non-terminal residue" evidence="2">
    <location>
        <position position="1"/>
    </location>
</feature>
<evidence type="ECO:0000313" key="2">
    <source>
        <dbReference type="EMBL" id="CAF0857163.1"/>
    </source>
</evidence>
<sequence>ESRWSLNETEVNYICRSINENNESVWLDDPDESGFVYKEHIKQTRSSLDATRNEELPEYTQVITGNVIHVNSIDNFYFQREDADLKLMNMKNLIEKCSKKFDKIPRIGDLCITRYRVDEQLYRAQIIDVKPSLLNVNQSMNSTLKVTDQKVKIRYLDYGNEDYINVSELFKCDPELKSIEPLALKCELNLDKKLKILIQKLNELEKDTTEIVKYFKMLTGRSKVTIKILKLINVDLKINKVDLFINQDNICDLLLNEALACLTLDTKKSDCKIKIGVPISEFFTNVINIKNLEFEKIIKVKNLNVLDKIDELIDSLVNQSVDNEENFKPSQQCLGQVPQDLMEKYKLNNPLSRVFILSHLKSDKYECSFIDFDHKVSLTKSNLLSSNHFINKIQSAVDKYELNLKNSELISSLTNEQKIQLQEIFKNLMNYETNCSSKLKACLIKPKTIRLFDVEKENLDLNTILELSINLMCNPFTGRVTHFESDYSQFSVLNELASNEYYKKEMKKIYISTGLFDFQCNSDDFDVKIGDLCLIDSSSSSNKYIQSCDSIMSLAEHCIEDEQVYELSKEISRALIMDEIEDKCVVLNLDTGKQLTLKKTRIRLLLGDICSVLYKIPFMLIKCKVMSQVDRYSSTYQQIHKSRFYGNSIKVTVLDTWNHEFDIKGLHKIVKINNSDHDFSPKSQSKNHSIYYMLSHVNSLNNFYIHPHDYENQLKFIQDQIEIEIEQKKSEKNPPELGKIYAIKEKNDFHRILLMNSYTSSNPECESFQAFYIDFGHMKKVYVTEIISISETIQSIAPQAICCKLNGFDKDSNKNQNFLDASESFNDSDQFNDNFYVESFKKMLKNEKFQASIYKQWLISKKIINLVPLQSDNLKPIEIVVHLDNQNLTDLLKNLKFKNLKASTKLETQFESEFQILNLVSPNEIWICLSKNTNFYTKINQELSQNQLAAFSENQVHPGLPCVKKINNFYKRAVILDSCKIKSELNIRLFLIDYGEIIFSGIEEIFKLPDKLYDIEPLAIKISLDLCMADKQTENSSTKKLKSLIQEIDTLRFRVLDCRKDYYTVKILNLNVEMGFFLDSLKQNLEEKQIIYGQVKLPLNQPLKVLLTNIDTAKHFGIVCSSNYEKRVEFISKFHQWHKENKKSLNSLSEDLLGKPCALSSIQIGKWCRGLVVQSDLTAQMSNVYLIDFCKTLTVTNDRLYKIVQEEFLSEPSYVHRCFLQEEQEQLQRFSKYIDMLKSSGMDPNTNLISIDNLEIQIEVLEKILTPLHVQSDIKNYQYKIKVLDIKRVKSPLPQSPQSILNNSAKIKLCHKQVKYSNSFYDETTENILCSTYKENYMINNQSESMTMIQSEHKNNDYQSDTFSAITESTRIQTLHDTDNMTLCESRRREETSNWIKDLDENEEEKILMIYSNLDCDQKSVRVRVLPYGFSPSEFLCQRLELKNSYEKLQTVMNDYYQKIINASKSLERDKINSMRSDFSDSLEISTDLFTNSFNRGEYCAAFLGKAWARCLILDIDLKTAMVECVDDGRKQQINLNKMEKLSDNFKVMPRYCFKCKFSGIDSKKLLSLDLKEIENFEHFLCDPNKELTVDIVGVKTEEITGQNIYEINLFMNEQNVFELWQRSEGL</sequence>
<organism evidence="2 3">
    <name type="scientific">Brachionus calyciflorus</name>
    <dbReference type="NCBI Taxonomy" id="104777"/>
    <lineage>
        <taxon>Eukaryota</taxon>
        <taxon>Metazoa</taxon>
        <taxon>Spiralia</taxon>
        <taxon>Gnathifera</taxon>
        <taxon>Rotifera</taxon>
        <taxon>Eurotatoria</taxon>
        <taxon>Monogononta</taxon>
        <taxon>Pseudotrocha</taxon>
        <taxon>Ploima</taxon>
        <taxon>Brachionidae</taxon>
        <taxon>Brachionus</taxon>
    </lineage>
</organism>
<dbReference type="OrthoDB" id="9989103at2759"/>
<comment type="caution">
    <text evidence="2">The sequence shown here is derived from an EMBL/GenBank/DDBJ whole genome shotgun (WGS) entry which is preliminary data.</text>
</comment>
<dbReference type="SMART" id="SM00333">
    <property type="entry name" value="TUDOR"/>
    <property type="match status" value="2"/>
</dbReference>